<evidence type="ECO:0000313" key="2">
    <source>
        <dbReference type="EMBL" id="CUK26859.1"/>
    </source>
</evidence>
<organism evidence="2 3">
    <name type="scientific">Cognatishimia activa</name>
    <dbReference type="NCBI Taxonomy" id="1715691"/>
    <lineage>
        <taxon>Bacteria</taxon>
        <taxon>Pseudomonadati</taxon>
        <taxon>Pseudomonadota</taxon>
        <taxon>Alphaproteobacteria</taxon>
        <taxon>Rhodobacterales</taxon>
        <taxon>Paracoccaceae</taxon>
        <taxon>Cognatishimia</taxon>
    </lineage>
</organism>
<feature type="region of interest" description="Disordered" evidence="1">
    <location>
        <begin position="1"/>
        <end position="28"/>
    </location>
</feature>
<gene>
    <name evidence="2" type="ORF">TA5114_02677</name>
</gene>
<name>A0A0P1ITC8_9RHOB</name>
<dbReference type="EMBL" id="CYUE01000020">
    <property type="protein sequence ID" value="CUK26859.1"/>
    <property type="molecule type" value="Genomic_DNA"/>
</dbReference>
<accession>A0A0P1ITC8</accession>
<evidence type="ECO:0000256" key="1">
    <source>
        <dbReference type="SAM" id="MobiDB-lite"/>
    </source>
</evidence>
<dbReference type="Proteomes" id="UP000051184">
    <property type="component" value="Unassembled WGS sequence"/>
</dbReference>
<proteinExistence type="predicted"/>
<dbReference type="AlphaFoldDB" id="A0A0P1ITC8"/>
<protein>
    <submittedName>
        <fullName evidence="2">Uncharacterized protein</fullName>
    </submittedName>
</protein>
<reference evidence="3" key="1">
    <citation type="submission" date="2015-09" db="EMBL/GenBank/DDBJ databases">
        <authorList>
            <person name="Rodrigo-Torres Lidia"/>
            <person name="Arahal R.David."/>
        </authorList>
    </citation>
    <scope>NUCLEOTIDE SEQUENCE [LARGE SCALE GENOMIC DNA]</scope>
    <source>
        <strain evidence="3">CECT 5114</strain>
    </source>
</reference>
<sequence length="73" mass="8088">MTGHPREMRDDSPVSGPQSQDEGGVISGIWPLSARGNWLKIAAEFGQWVSAKRADGEVLLIRRPNKAHRFESC</sequence>
<evidence type="ECO:0000313" key="3">
    <source>
        <dbReference type="Proteomes" id="UP000051184"/>
    </source>
</evidence>
<keyword evidence="3" id="KW-1185">Reference proteome</keyword>
<feature type="compositionally biased region" description="Basic and acidic residues" evidence="1">
    <location>
        <begin position="1"/>
        <end position="12"/>
    </location>
</feature>